<dbReference type="Proteomes" id="UP000732378">
    <property type="component" value="Unassembled WGS sequence"/>
</dbReference>
<keyword evidence="1" id="KW-0472">Membrane</keyword>
<name>A0ABS2M8U8_9ACTN</name>
<feature type="transmembrane region" description="Helical" evidence="1">
    <location>
        <begin position="7"/>
        <end position="28"/>
    </location>
</feature>
<sequence length="70" mass="7610">MQRRRLIAIAIYLIVSVLALLLVAGHGPWTGRVLFTVSESHGMHSGDVPVVLLWVAGMACSVALWRDDSP</sequence>
<organism evidence="2 3">
    <name type="scientific">Nocardioides salarius</name>
    <dbReference type="NCBI Taxonomy" id="374513"/>
    <lineage>
        <taxon>Bacteria</taxon>
        <taxon>Bacillati</taxon>
        <taxon>Actinomycetota</taxon>
        <taxon>Actinomycetes</taxon>
        <taxon>Propionibacteriales</taxon>
        <taxon>Nocardioidaceae</taxon>
        <taxon>Nocardioides</taxon>
    </lineage>
</organism>
<evidence type="ECO:0000256" key="1">
    <source>
        <dbReference type="SAM" id="Phobius"/>
    </source>
</evidence>
<keyword evidence="1" id="KW-0812">Transmembrane</keyword>
<gene>
    <name evidence="2" type="ORF">JOE61_001429</name>
</gene>
<keyword evidence="3" id="KW-1185">Reference proteome</keyword>
<dbReference type="EMBL" id="JAFBBZ010000001">
    <property type="protein sequence ID" value="MBM7507615.1"/>
    <property type="molecule type" value="Genomic_DNA"/>
</dbReference>
<protein>
    <submittedName>
        <fullName evidence="2">Uncharacterized protein</fullName>
    </submittedName>
</protein>
<keyword evidence="1" id="KW-1133">Transmembrane helix</keyword>
<dbReference type="RefSeq" id="WP_193670726.1">
    <property type="nucleotide sequence ID" value="NZ_JACDTV010000017.1"/>
</dbReference>
<evidence type="ECO:0000313" key="3">
    <source>
        <dbReference type="Proteomes" id="UP000732378"/>
    </source>
</evidence>
<comment type="caution">
    <text evidence="2">The sequence shown here is derived from an EMBL/GenBank/DDBJ whole genome shotgun (WGS) entry which is preliminary data.</text>
</comment>
<reference evidence="2 3" key="1">
    <citation type="submission" date="2021-01" db="EMBL/GenBank/DDBJ databases">
        <title>Sequencing the genomes of 1000 actinobacteria strains.</title>
        <authorList>
            <person name="Klenk H.-P."/>
        </authorList>
    </citation>
    <scope>NUCLEOTIDE SEQUENCE [LARGE SCALE GENOMIC DNA]</scope>
    <source>
        <strain evidence="2 3">DSM 18239</strain>
    </source>
</reference>
<feature type="transmembrane region" description="Helical" evidence="1">
    <location>
        <begin position="48"/>
        <end position="65"/>
    </location>
</feature>
<evidence type="ECO:0000313" key="2">
    <source>
        <dbReference type="EMBL" id="MBM7507615.1"/>
    </source>
</evidence>
<proteinExistence type="predicted"/>
<accession>A0ABS2M8U8</accession>